<dbReference type="OrthoDB" id="5136at2759"/>
<dbReference type="PANTHER" id="PTHR47485">
    <property type="entry name" value="THYLAKOID LUMENAL 17.4 KDA PROTEIN, CHLOROPLASTIC"/>
    <property type="match status" value="1"/>
</dbReference>
<keyword evidence="3" id="KW-1185">Reference proteome</keyword>
<dbReference type="EMBL" id="NBIV01000119">
    <property type="protein sequence ID" value="PXF43577.1"/>
    <property type="molecule type" value="Genomic_DNA"/>
</dbReference>
<dbReference type="PANTHER" id="PTHR47485:SF1">
    <property type="entry name" value="THYLAKOID LUMENAL 17.4 KDA PROTEIN, CHLOROPLASTIC"/>
    <property type="match status" value="1"/>
</dbReference>
<dbReference type="Pfam" id="PF00805">
    <property type="entry name" value="Pentapeptide"/>
    <property type="match status" value="2"/>
</dbReference>
<accession>A0A2V3IND6</accession>
<proteinExistence type="predicted"/>
<dbReference type="InterPro" id="IPR001646">
    <property type="entry name" value="5peptide_repeat"/>
</dbReference>
<dbReference type="Proteomes" id="UP000247409">
    <property type="component" value="Unassembled WGS sequence"/>
</dbReference>
<reference evidence="2 3" key="1">
    <citation type="journal article" date="2018" name="Mol. Biol. Evol.">
        <title>Analysis of the draft genome of the red seaweed Gracilariopsis chorda provides insights into genome size evolution in Rhodophyta.</title>
        <authorList>
            <person name="Lee J."/>
            <person name="Yang E.C."/>
            <person name="Graf L."/>
            <person name="Yang J.H."/>
            <person name="Qiu H."/>
            <person name="Zel Zion U."/>
            <person name="Chan C.X."/>
            <person name="Stephens T.G."/>
            <person name="Weber A.P.M."/>
            <person name="Boo G.H."/>
            <person name="Boo S.M."/>
            <person name="Kim K.M."/>
            <person name="Shin Y."/>
            <person name="Jung M."/>
            <person name="Lee S.J."/>
            <person name="Yim H.S."/>
            <person name="Lee J.H."/>
            <person name="Bhattacharya D."/>
            <person name="Yoon H.S."/>
        </authorList>
    </citation>
    <scope>NUCLEOTIDE SEQUENCE [LARGE SCALE GENOMIC DNA]</scope>
    <source>
        <strain evidence="2 3">SKKU-2015</strain>
        <tissue evidence="2">Whole body</tissue>
    </source>
</reference>
<dbReference type="AlphaFoldDB" id="A0A2V3IND6"/>
<keyword evidence="1" id="KW-0677">Repeat</keyword>
<dbReference type="SUPFAM" id="SSF141571">
    <property type="entry name" value="Pentapeptide repeat-like"/>
    <property type="match status" value="1"/>
</dbReference>
<gene>
    <name evidence="2" type="ORF">BWQ96_06689</name>
</gene>
<sequence length="92" mass="9782">MVPGTVSALETPLVFDHDQSLVGANFSNRSDLRGAIFSKSNCKFASFEGSDLTNAQLDDANFQEANLQGAVAVNAMATKAKFQRANLKDVGT</sequence>
<evidence type="ECO:0000256" key="1">
    <source>
        <dbReference type="ARBA" id="ARBA00022737"/>
    </source>
</evidence>
<evidence type="ECO:0000313" key="2">
    <source>
        <dbReference type="EMBL" id="PXF43577.1"/>
    </source>
</evidence>
<name>A0A2V3IND6_9FLOR</name>
<dbReference type="Gene3D" id="2.160.20.80">
    <property type="entry name" value="E3 ubiquitin-protein ligase SopA"/>
    <property type="match status" value="1"/>
</dbReference>
<protein>
    <submittedName>
        <fullName evidence="2">Thylakoid lumenal 17.4 kDa protein, chloroplastic</fullName>
    </submittedName>
</protein>
<comment type="caution">
    <text evidence="2">The sequence shown here is derived from an EMBL/GenBank/DDBJ whole genome shotgun (WGS) entry which is preliminary data.</text>
</comment>
<organism evidence="2 3">
    <name type="scientific">Gracilariopsis chorda</name>
    <dbReference type="NCBI Taxonomy" id="448386"/>
    <lineage>
        <taxon>Eukaryota</taxon>
        <taxon>Rhodophyta</taxon>
        <taxon>Florideophyceae</taxon>
        <taxon>Rhodymeniophycidae</taxon>
        <taxon>Gracilariales</taxon>
        <taxon>Gracilariaceae</taxon>
        <taxon>Gracilariopsis</taxon>
    </lineage>
</organism>
<evidence type="ECO:0000313" key="3">
    <source>
        <dbReference type="Proteomes" id="UP000247409"/>
    </source>
</evidence>